<sequence>SFSWAKKYILALKVNVSNRKVPTVVVPKLGNWIQLNSNEAVKEESGFVMIGGVLRDRYDGWIIGYSRCVGICSVLDFELWGILEGLMIAMDRGFVRVLIVFDSHEAVQAIQGSATKVSNSALVRRMNLRMAKLMEWSILHISRDFNKEVDSLAKMDVDNKGRT</sequence>
<dbReference type="InterPro" id="IPR053151">
    <property type="entry name" value="RNase_H-like"/>
</dbReference>
<dbReference type="PANTHER" id="PTHR47723">
    <property type="entry name" value="OS05G0353850 PROTEIN"/>
    <property type="match status" value="1"/>
</dbReference>
<dbReference type="AlphaFoldDB" id="A0A7J9E1U2"/>
<feature type="non-terminal residue" evidence="2">
    <location>
        <position position="1"/>
    </location>
</feature>
<dbReference type="EMBL" id="JABEZW010000006">
    <property type="protein sequence ID" value="MBA0766911.1"/>
    <property type="molecule type" value="Genomic_DNA"/>
</dbReference>
<dbReference type="InterPro" id="IPR036397">
    <property type="entry name" value="RNaseH_sf"/>
</dbReference>
<organism evidence="2 3">
    <name type="scientific">Gossypium trilobum</name>
    <dbReference type="NCBI Taxonomy" id="34281"/>
    <lineage>
        <taxon>Eukaryota</taxon>
        <taxon>Viridiplantae</taxon>
        <taxon>Streptophyta</taxon>
        <taxon>Embryophyta</taxon>
        <taxon>Tracheophyta</taxon>
        <taxon>Spermatophyta</taxon>
        <taxon>Magnoliopsida</taxon>
        <taxon>eudicotyledons</taxon>
        <taxon>Gunneridae</taxon>
        <taxon>Pentapetalae</taxon>
        <taxon>rosids</taxon>
        <taxon>malvids</taxon>
        <taxon>Malvales</taxon>
        <taxon>Malvaceae</taxon>
        <taxon>Malvoideae</taxon>
        <taxon>Gossypium</taxon>
    </lineage>
</organism>
<dbReference type="Proteomes" id="UP000593568">
    <property type="component" value="Unassembled WGS sequence"/>
</dbReference>
<evidence type="ECO:0000259" key="1">
    <source>
        <dbReference type="Pfam" id="PF13456"/>
    </source>
</evidence>
<dbReference type="Gene3D" id="3.30.420.10">
    <property type="entry name" value="Ribonuclease H-like superfamily/Ribonuclease H"/>
    <property type="match status" value="1"/>
</dbReference>
<gene>
    <name evidence="2" type="ORF">Gotri_015903</name>
</gene>
<dbReference type="InterPro" id="IPR012337">
    <property type="entry name" value="RNaseH-like_sf"/>
</dbReference>
<name>A0A7J9E1U2_9ROSI</name>
<evidence type="ECO:0000313" key="3">
    <source>
        <dbReference type="Proteomes" id="UP000593568"/>
    </source>
</evidence>
<evidence type="ECO:0000313" key="2">
    <source>
        <dbReference type="EMBL" id="MBA0766911.1"/>
    </source>
</evidence>
<dbReference type="PANTHER" id="PTHR47723:SF19">
    <property type="entry name" value="POLYNUCLEOTIDYL TRANSFERASE, RIBONUCLEASE H-LIKE SUPERFAMILY PROTEIN"/>
    <property type="match status" value="1"/>
</dbReference>
<comment type="caution">
    <text evidence="2">The sequence shown here is derived from an EMBL/GenBank/DDBJ whole genome shotgun (WGS) entry which is preliminary data.</text>
</comment>
<dbReference type="Pfam" id="PF13456">
    <property type="entry name" value="RVT_3"/>
    <property type="match status" value="1"/>
</dbReference>
<feature type="domain" description="RNase H type-1" evidence="1">
    <location>
        <begin position="40"/>
        <end position="155"/>
    </location>
</feature>
<keyword evidence="3" id="KW-1185">Reference proteome</keyword>
<accession>A0A7J9E1U2</accession>
<dbReference type="SUPFAM" id="SSF53098">
    <property type="entry name" value="Ribonuclease H-like"/>
    <property type="match status" value="1"/>
</dbReference>
<proteinExistence type="predicted"/>
<dbReference type="GO" id="GO:0003676">
    <property type="term" value="F:nucleic acid binding"/>
    <property type="evidence" value="ECO:0007669"/>
    <property type="project" value="InterPro"/>
</dbReference>
<dbReference type="CDD" id="cd06222">
    <property type="entry name" value="RNase_H_like"/>
    <property type="match status" value="1"/>
</dbReference>
<dbReference type="InterPro" id="IPR044730">
    <property type="entry name" value="RNase_H-like_dom_plant"/>
</dbReference>
<reference evidence="2 3" key="1">
    <citation type="journal article" date="2019" name="Genome Biol. Evol.">
        <title>Insights into the evolution of the New World diploid cottons (Gossypium, subgenus Houzingenia) based on genome sequencing.</title>
        <authorList>
            <person name="Grover C.E."/>
            <person name="Arick M.A. 2nd"/>
            <person name="Thrash A."/>
            <person name="Conover J.L."/>
            <person name="Sanders W.S."/>
            <person name="Peterson D.G."/>
            <person name="Frelichowski J.E."/>
            <person name="Scheffler J.A."/>
            <person name="Scheffler B.E."/>
            <person name="Wendel J.F."/>
        </authorList>
    </citation>
    <scope>NUCLEOTIDE SEQUENCE [LARGE SCALE GENOMIC DNA]</scope>
    <source>
        <strain evidence="2">8</strain>
        <tissue evidence="2">Leaf</tissue>
    </source>
</reference>
<dbReference type="InterPro" id="IPR002156">
    <property type="entry name" value="RNaseH_domain"/>
</dbReference>
<protein>
    <recommendedName>
        <fullName evidence="1">RNase H type-1 domain-containing protein</fullName>
    </recommendedName>
</protein>
<dbReference type="GO" id="GO:0004523">
    <property type="term" value="F:RNA-DNA hybrid ribonuclease activity"/>
    <property type="evidence" value="ECO:0007669"/>
    <property type="project" value="InterPro"/>
</dbReference>